<keyword evidence="5" id="KW-0479">Metal-binding</keyword>
<keyword evidence="13" id="KW-0539">Nucleus</keyword>
<evidence type="ECO:0000313" key="28">
    <source>
        <dbReference type="Proteomes" id="UP000597762"/>
    </source>
</evidence>
<evidence type="ECO:0000256" key="25">
    <source>
        <dbReference type="ARBA" id="ARBA00077988"/>
    </source>
</evidence>
<dbReference type="GO" id="GO:0046872">
    <property type="term" value="F:metal ion binding"/>
    <property type="evidence" value="ECO:0007669"/>
    <property type="project" value="UniProtKB-KW"/>
</dbReference>
<evidence type="ECO:0000256" key="12">
    <source>
        <dbReference type="ARBA" id="ARBA00023204"/>
    </source>
</evidence>
<evidence type="ECO:0000313" key="27">
    <source>
        <dbReference type="EMBL" id="CAE1271127.1"/>
    </source>
</evidence>
<dbReference type="GO" id="GO:0005739">
    <property type="term" value="C:mitochondrion"/>
    <property type="evidence" value="ECO:0007669"/>
    <property type="project" value="TreeGrafter"/>
</dbReference>
<sequence length="258" mass="30118">MPIGSKLHSTISDGSVQNEEKCTDTLFKKKFVFEEPIKVERHKPEEKTIKEHGIHEISTSANGVSRICYFPDFIEKEKADEIFNILYKELPWKQRSDVWPDGRTFLQPRLTAWYGDLPYTYSGQTHQPNPKWHPILQEIREHLQKSLGIYFNSMLANLYRDGHDSVGWHTDKNPSLGEQPTIASLSFGDSRMFELRKNPPLEENGDYTYMEHIKAPVTHGSLLTMEGALQHDWQHRVPKEYHDRGPRINLTFRLTFPE</sequence>
<evidence type="ECO:0000256" key="24">
    <source>
        <dbReference type="ARBA" id="ARBA00071421"/>
    </source>
</evidence>
<name>A0A812CN77_ACAPH</name>
<evidence type="ECO:0000256" key="21">
    <source>
        <dbReference type="ARBA" id="ARBA00064884"/>
    </source>
</evidence>
<comment type="catalytic activity">
    <reaction evidence="17">
        <text>an N(3)-methyl-2'-deoxycytidine in single-stranded DNA + 2-oxoglutarate + O2 = a 2'-deoxycytidine in single-stranded DNA + formaldehyde + succinate + CO2 + H(+)</text>
        <dbReference type="Rhea" id="RHEA:70435"/>
        <dbReference type="Rhea" id="RHEA-COMP:12846"/>
        <dbReference type="Rhea" id="RHEA-COMP:17894"/>
        <dbReference type="ChEBI" id="CHEBI:15378"/>
        <dbReference type="ChEBI" id="CHEBI:15379"/>
        <dbReference type="ChEBI" id="CHEBI:16526"/>
        <dbReference type="ChEBI" id="CHEBI:16810"/>
        <dbReference type="ChEBI" id="CHEBI:16842"/>
        <dbReference type="ChEBI" id="CHEBI:30031"/>
        <dbReference type="ChEBI" id="CHEBI:85452"/>
        <dbReference type="ChEBI" id="CHEBI:139075"/>
    </reaction>
    <physiologicalReaction direction="left-to-right" evidence="17">
        <dbReference type="Rhea" id="RHEA:70436"/>
    </physiologicalReaction>
</comment>
<dbReference type="Proteomes" id="UP000597762">
    <property type="component" value="Unassembled WGS sequence"/>
</dbReference>
<gene>
    <name evidence="27" type="ORF">SPHA_37137</name>
</gene>
<keyword evidence="7" id="KW-0832">Ubl conjugation</keyword>
<keyword evidence="11" id="KW-0558">Oxidation</keyword>
<evidence type="ECO:0000256" key="13">
    <source>
        <dbReference type="ARBA" id="ARBA00023242"/>
    </source>
</evidence>
<keyword evidence="28" id="KW-1185">Reference proteome</keyword>
<dbReference type="InterPro" id="IPR037151">
    <property type="entry name" value="AlkB-like_sf"/>
</dbReference>
<evidence type="ECO:0000256" key="3">
    <source>
        <dbReference type="ARBA" id="ARBA00004496"/>
    </source>
</evidence>
<evidence type="ECO:0000256" key="15">
    <source>
        <dbReference type="ARBA" id="ARBA00050870"/>
    </source>
</evidence>
<evidence type="ECO:0000256" key="18">
    <source>
        <dbReference type="ARBA" id="ARBA00052597"/>
    </source>
</evidence>
<evidence type="ECO:0000256" key="23">
    <source>
        <dbReference type="ARBA" id="ARBA00066725"/>
    </source>
</evidence>
<dbReference type="GO" id="GO:0035516">
    <property type="term" value="F:broad specificity oxidative DNA demethylase activity"/>
    <property type="evidence" value="ECO:0007669"/>
    <property type="project" value="UniProtKB-EC"/>
</dbReference>
<evidence type="ECO:0000256" key="5">
    <source>
        <dbReference type="ARBA" id="ARBA00022723"/>
    </source>
</evidence>
<evidence type="ECO:0000256" key="10">
    <source>
        <dbReference type="ARBA" id="ARBA00023004"/>
    </source>
</evidence>
<comment type="function">
    <text evidence="20">Dioxygenase that mediates demethylation of DNA and RNA containing 1-methyladenosine (m1A). Repairs alkylated DNA containing 1-methyladenosine (m1A) and 3-methylcytosine (m3C) by oxidative demethylation. Has a strong preference for single-stranded DNA. Able to process alkylated m3C within double-stranded regions via its interaction with ASCC3, which promotes DNA unwinding to generate single-stranded substrate needed for ALKBH3. Can repair exocyclic 3,N4-ethenocytosine adducs in single-stranded DNA. Also acts on RNA. Demethylates N(1)-methyladenosine (m1A) RNA, an epigenetic internal modification of messenger RNAs (mRNAs) highly enriched within 5'-untranslated regions (UTRs) and in the vicinity of start codons. Requires molecular oxygen, alpha-ketoglutarate and iron.</text>
</comment>
<dbReference type="InterPro" id="IPR032854">
    <property type="entry name" value="ALKBH3"/>
</dbReference>
<proteinExistence type="predicted"/>
<dbReference type="GO" id="GO:1990930">
    <property type="term" value="F:mRNA N1-methyladenosine dioxygenase activity"/>
    <property type="evidence" value="ECO:0007669"/>
    <property type="project" value="UniProtKB-EC"/>
</dbReference>
<keyword evidence="9 27" id="KW-0560">Oxidoreductase</keyword>
<organism evidence="27 28">
    <name type="scientific">Acanthosepion pharaonis</name>
    <name type="common">Pharaoh cuttlefish</name>
    <name type="synonym">Sepia pharaonis</name>
    <dbReference type="NCBI Taxonomy" id="158019"/>
    <lineage>
        <taxon>Eukaryota</taxon>
        <taxon>Metazoa</taxon>
        <taxon>Spiralia</taxon>
        <taxon>Lophotrochozoa</taxon>
        <taxon>Mollusca</taxon>
        <taxon>Cephalopoda</taxon>
        <taxon>Coleoidea</taxon>
        <taxon>Decapodiformes</taxon>
        <taxon>Sepiida</taxon>
        <taxon>Sepiina</taxon>
        <taxon>Sepiidae</taxon>
        <taxon>Acanthosepion</taxon>
    </lineage>
</organism>
<evidence type="ECO:0000256" key="16">
    <source>
        <dbReference type="ARBA" id="ARBA00051010"/>
    </source>
</evidence>
<dbReference type="Gene3D" id="2.60.120.590">
    <property type="entry name" value="Alpha-ketoglutarate-dependent dioxygenase AlkB-like"/>
    <property type="match status" value="1"/>
</dbReference>
<evidence type="ECO:0000256" key="2">
    <source>
        <dbReference type="ARBA" id="ARBA00004123"/>
    </source>
</evidence>
<evidence type="ECO:0000256" key="9">
    <source>
        <dbReference type="ARBA" id="ARBA00023002"/>
    </source>
</evidence>
<comment type="caution">
    <text evidence="27">The sequence shown here is derived from an EMBL/GenBank/DDBJ whole genome shotgun (WGS) entry which is preliminary data.</text>
</comment>
<evidence type="ECO:0000256" key="4">
    <source>
        <dbReference type="ARBA" id="ARBA00022490"/>
    </source>
</evidence>
<evidence type="ECO:0000256" key="8">
    <source>
        <dbReference type="ARBA" id="ARBA00022964"/>
    </source>
</evidence>
<accession>A0A812CN77</accession>
<evidence type="ECO:0000256" key="22">
    <source>
        <dbReference type="ARBA" id="ARBA00066588"/>
    </source>
</evidence>
<dbReference type="EC" id="1.14.11.33" evidence="23"/>
<comment type="catalytic activity">
    <reaction evidence="18">
        <text>a 3,N(4)-etheno-2'-deoxycytidine in single-stranded DNA + 2-oxoglutarate + O2 + H2O = a 2'-deoxycytidine in single-stranded DNA + glyoxal + succinate + CO2</text>
        <dbReference type="Rhea" id="RHEA:70471"/>
        <dbReference type="Rhea" id="RHEA-COMP:12846"/>
        <dbReference type="Rhea" id="RHEA-COMP:17906"/>
        <dbReference type="ChEBI" id="CHEBI:15377"/>
        <dbReference type="ChEBI" id="CHEBI:15379"/>
        <dbReference type="ChEBI" id="CHEBI:16526"/>
        <dbReference type="ChEBI" id="CHEBI:16810"/>
        <dbReference type="ChEBI" id="CHEBI:30031"/>
        <dbReference type="ChEBI" id="CHEBI:34779"/>
        <dbReference type="ChEBI" id="CHEBI:85452"/>
        <dbReference type="ChEBI" id="CHEBI:189585"/>
    </reaction>
    <physiologicalReaction direction="left-to-right" evidence="18">
        <dbReference type="Rhea" id="RHEA:70472"/>
    </physiologicalReaction>
</comment>
<comment type="catalytic activity">
    <reaction evidence="16">
        <text>an N(1)-methyl-2'-deoxyadenosine in single-stranded DNA + 2-oxoglutarate + O2 = a 2'-deoxyadenosine in single-stranded DNA + formaldehyde + succinate + CO2 + H(+)</text>
        <dbReference type="Rhea" id="RHEA:70447"/>
        <dbReference type="Rhea" id="RHEA-COMP:17895"/>
        <dbReference type="Rhea" id="RHEA-COMP:17896"/>
        <dbReference type="ChEBI" id="CHEBI:15378"/>
        <dbReference type="ChEBI" id="CHEBI:15379"/>
        <dbReference type="ChEBI" id="CHEBI:16526"/>
        <dbReference type="ChEBI" id="CHEBI:16810"/>
        <dbReference type="ChEBI" id="CHEBI:16842"/>
        <dbReference type="ChEBI" id="CHEBI:30031"/>
        <dbReference type="ChEBI" id="CHEBI:90615"/>
        <dbReference type="ChEBI" id="CHEBI:139096"/>
    </reaction>
    <physiologicalReaction direction="left-to-right" evidence="16">
        <dbReference type="Rhea" id="RHEA:70448"/>
    </physiologicalReaction>
</comment>
<evidence type="ECO:0000256" key="17">
    <source>
        <dbReference type="ARBA" id="ARBA00051165"/>
    </source>
</evidence>
<keyword evidence="12" id="KW-0234">DNA repair</keyword>
<dbReference type="GO" id="GO:0006307">
    <property type="term" value="P:DNA alkylation repair"/>
    <property type="evidence" value="ECO:0007669"/>
    <property type="project" value="InterPro"/>
</dbReference>
<dbReference type="PANTHER" id="PTHR31212:SF4">
    <property type="entry name" value="ALPHA-KETOGLUTARATE-DEPENDENT DIOXYGENASE ALKB HOMOLOG 3"/>
    <property type="match status" value="1"/>
</dbReference>
<evidence type="ECO:0000256" key="7">
    <source>
        <dbReference type="ARBA" id="ARBA00022843"/>
    </source>
</evidence>
<comment type="subunit">
    <text evidence="21">Interacts with the ASCC complex composed of ASCC1, ASCC2 and ASCC3. Interacts directly with ASCC3, and is thereby recruited to the ASCC complex. Interacts with OTUD4; the interaction is direct. Interacts with USP7 and USP9X.</text>
</comment>
<evidence type="ECO:0000256" key="6">
    <source>
        <dbReference type="ARBA" id="ARBA00022763"/>
    </source>
</evidence>
<dbReference type="GO" id="GO:0005654">
    <property type="term" value="C:nucleoplasm"/>
    <property type="evidence" value="ECO:0007669"/>
    <property type="project" value="TreeGrafter"/>
</dbReference>
<comment type="catalytic activity">
    <reaction evidence="19">
        <text>a methylated nucleobase within DNA + 2-oxoglutarate + O2 = a nucleobase within DNA + formaldehyde + succinate + CO2</text>
        <dbReference type="Rhea" id="RHEA:30299"/>
        <dbReference type="Rhea" id="RHEA-COMP:12192"/>
        <dbReference type="Rhea" id="RHEA-COMP:12193"/>
        <dbReference type="ChEBI" id="CHEBI:15379"/>
        <dbReference type="ChEBI" id="CHEBI:16526"/>
        <dbReference type="ChEBI" id="CHEBI:16810"/>
        <dbReference type="ChEBI" id="CHEBI:16842"/>
        <dbReference type="ChEBI" id="CHEBI:30031"/>
        <dbReference type="ChEBI" id="CHEBI:32875"/>
        <dbReference type="ChEBI" id="CHEBI:64428"/>
        <dbReference type="EC" id="1.14.11.33"/>
    </reaction>
    <physiologicalReaction direction="left-to-right" evidence="19">
        <dbReference type="Rhea" id="RHEA:30300"/>
    </physiologicalReaction>
</comment>
<comment type="catalytic activity">
    <reaction evidence="15">
        <text>an N(1)-methyladenosine in mRNA + 2-oxoglutarate + O2 = an adenosine in mRNA + formaldehyde + succinate + CO2</text>
        <dbReference type="Rhea" id="RHEA:49516"/>
        <dbReference type="Rhea" id="RHEA-COMP:12414"/>
        <dbReference type="Rhea" id="RHEA-COMP:12415"/>
        <dbReference type="ChEBI" id="CHEBI:15379"/>
        <dbReference type="ChEBI" id="CHEBI:16526"/>
        <dbReference type="ChEBI" id="CHEBI:16810"/>
        <dbReference type="ChEBI" id="CHEBI:16842"/>
        <dbReference type="ChEBI" id="CHEBI:30031"/>
        <dbReference type="ChEBI" id="CHEBI:74411"/>
        <dbReference type="ChEBI" id="CHEBI:74491"/>
        <dbReference type="EC" id="1.14.11.54"/>
    </reaction>
</comment>
<dbReference type="PROSITE" id="PS51471">
    <property type="entry name" value="FE2OG_OXY"/>
    <property type="match status" value="1"/>
</dbReference>
<dbReference type="EMBL" id="CAHIKZ030001646">
    <property type="protein sequence ID" value="CAE1271127.1"/>
    <property type="molecule type" value="Genomic_DNA"/>
</dbReference>
<dbReference type="InterPro" id="IPR027450">
    <property type="entry name" value="AlkB-like"/>
</dbReference>
<keyword evidence="8" id="KW-0223">Dioxygenase</keyword>
<evidence type="ECO:0000256" key="1">
    <source>
        <dbReference type="ARBA" id="ARBA00001954"/>
    </source>
</evidence>
<dbReference type="EC" id="1.14.11.54" evidence="22"/>
<dbReference type="InterPro" id="IPR005123">
    <property type="entry name" value="Oxoglu/Fe-dep_dioxygenase_dom"/>
</dbReference>
<comment type="cofactor">
    <cofactor evidence="1">
        <name>Fe(2+)</name>
        <dbReference type="ChEBI" id="CHEBI:29033"/>
    </cofactor>
</comment>
<evidence type="ECO:0000256" key="11">
    <source>
        <dbReference type="ARBA" id="ARBA00023097"/>
    </source>
</evidence>
<dbReference type="AlphaFoldDB" id="A0A812CN77"/>
<evidence type="ECO:0000256" key="14">
    <source>
        <dbReference type="ARBA" id="ARBA00023278"/>
    </source>
</evidence>
<dbReference type="OrthoDB" id="545910at2759"/>
<comment type="subcellular location">
    <subcellularLocation>
        <location evidence="3">Cytoplasm</location>
    </subcellularLocation>
    <subcellularLocation>
        <location evidence="2">Nucleus</location>
    </subcellularLocation>
</comment>
<evidence type="ECO:0000256" key="19">
    <source>
        <dbReference type="ARBA" id="ARBA00053025"/>
    </source>
</evidence>
<dbReference type="FunFam" id="2.60.120.590:FF:000003">
    <property type="entry name" value="alpha-ketoglutarate-dependent dioxygenase alkB homolog 3"/>
    <property type="match status" value="1"/>
</dbReference>
<reference evidence="27" key="1">
    <citation type="submission" date="2021-01" db="EMBL/GenBank/DDBJ databases">
        <authorList>
            <person name="Li R."/>
            <person name="Bekaert M."/>
        </authorList>
    </citation>
    <scope>NUCLEOTIDE SEQUENCE</scope>
    <source>
        <strain evidence="27">Farmed</strain>
    </source>
</reference>
<keyword evidence="10" id="KW-0408">Iron</keyword>
<dbReference type="Pfam" id="PF13532">
    <property type="entry name" value="2OG-FeII_Oxy_2"/>
    <property type="match status" value="1"/>
</dbReference>
<dbReference type="SUPFAM" id="SSF51197">
    <property type="entry name" value="Clavaminate synthase-like"/>
    <property type="match status" value="1"/>
</dbReference>
<keyword evidence="4" id="KW-0963">Cytoplasm</keyword>
<keyword evidence="14" id="KW-0379">Hydroxylation</keyword>
<protein>
    <recommendedName>
        <fullName evidence="24">Alpha-ketoglutarate-dependent dioxygenase alkB homolog 3</fullName>
        <ecNumber evidence="23">1.14.11.33</ecNumber>
        <ecNumber evidence="22">1.14.11.54</ecNumber>
    </recommendedName>
    <alternativeName>
        <fullName evidence="25">Alkylated DNA repair protein alkB homolog 3</fullName>
    </alternativeName>
</protein>
<evidence type="ECO:0000259" key="26">
    <source>
        <dbReference type="PROSITE" id="PS51471"/>
    </source>
</evidence>
<keyword evidence="6" id="KW-0227">DNA damage</keyword>
<dbReference type="PANTHER" id="PTHR31212">
    <property type="entry name" value="ALPHA-KETOGLUTARATE-DEPENDENT DIOXYGENASE ALKB HOMOLOG 3"/>
    <property type="match status" value="1"/>
</dbReference>
<evidence type="ECO:0000256" key="20">
    <source>
        <dbReference type="ARBA" id="ARBA00054625"/>
    </source>
</evidence>
<feature type="domain" description="Fe2OG dioxygenase" evidence="26">
    <location>
        <begin position="150"/>
        <end position="256"/>
    </location>
</feature>